<gene>
    <name evidence="3" type="ordered locus">Sta7437_0255</name>
</gene>
<dbReference type="Pfam" id="PF13646">
    <property type="entry name" value="HEAT_2"/>
    <property type="match status" value="1"/>
</dbReference>
<evidence type="ECO:0000313" key="3">
    <source>
        <dbReference type="EMBL" id="AFZ33872.1"/>
    </source>
</evidence>
<dbReference type="eggNOG" id="COG1413">
    <property type="taxonomic scope" value="Bacteria"/>
</dbReference>
<accession>K9XQC8</accession>
<dbReference type="RefSeq" id="WP_015191545.1">
    <property type="nucleotide sequence ID" value="NC_019748.1"/>
</dbReference>
<dbReference type="OrthoDB" id="428465at2"/>
<dbReference type="GO" id="GO:0030089">
    <property type="term" value="C:phycobilisome"/>
    <property type="evidence" value="ECO:0007669"/>
    <property type="project" value="UniProtKB-KW"/>
</dbReference>
<name>K9XQC8_STAC7</name>
<dbReference type="HOGENOM" id="CLU_094955_0_0_3"/>
<sequence>MNHQSSTINQVQQLIAAVNQADSADSLLSAVENLVEVRSPEAIPTLVEVLSYNNPGAAVAAVEGLIALGEPVVPYLINNLDEYNYGARAWATRVFAGIGEPSTLDILLKAAVGDFSQSVRRAAARGLGIIRWSKLAPEPRMSAQQEVLSTLLLVVQDGEWVVRYAAVVGLQALAEAVRETQPQLIEKITAKFQELITTEPEPVIRARAQLAQIRISTLASTTHRFPNE</sequence>
<reference evidence="4" key="1">
    <citation type="journal article" date="2013" name="Proc. Natl. Acad. Sci. U.S.A.">
        <title>Improving the coverage of the cyanobacterial phylum using diversity-driven genome sequencing.</title>
        <authorList>
            <person name="Shih P.M."/>
            <person name="Wu D."/>
            <person name="Latifi A."/>
            <person name="Axen S.D."/>
            <person name="Fewer D.P."/>
            <person name="Talla E."/>
            <person name="Calteau A."/>
            <person name="Cai F."/>
            <person name="Tandeau de Marsac N."/>
            <person name="Rippka R."/>
            <person name="Herdman M."/>
            <person name="Sivonen K."/>
            <person name="Coursin T."/>
            <person name="Laurent T."/>
            <person name="Goodwin L."/>
            <person name="Nolan M."/>
            <person name="Davenport K.W."/>
            <person name="Han C.S."/>
            <person name="Rubin E.M."/>
            <person name="Eisen J.A."/>
            <person name="Woyke T."/>
            <person name="Gugger M."/>
            <person name="Kerfeld C.A."/>
        </authorList>
    </citation>
    <scope>NUCLEOTIDE SEQUENCE [LARGE SCALE GENOMIC DNA]</scope>
    <source>
        <strain evidence="4">ATCC 29371 / PCC 7437</strain>
    </source>
</reference>
<keyword evidence="1" id="KW-0042">Antenna complex</keyword>
<keyword evidence="4" id="KW-1185">Reference proteome</keyword>
<dbReference type="PATRIC" id="fig|111780.3.peg.265"/>
<organism evidence="3 4">
    <name type="scientific">Stanieria cyanosphaera (strain ATCC 29371 / PCC 7437)</name>
    <dbReference type="NCBI Taxonomy" id="111780"/>
    <lineage>
        <taxon>Bacteria</taxon>
        <taxon>Bacillati</taxon>
        <taxon>Cyanobacteriota</taxon>
        <taxon>Cyanophyceae</taxon>
        <taxon>Pleurocapsales</taxon>
        <taxon>Dermocarpellaceae</taxon>
        <taxon>Stanieria</taxon>
    </lineage>
</organism>
<dbReference type="STRING" id="111780.Sta7437_0255"/>
<evidence type="ECO:0000256" key="1">
    <source>
        <dbReference type="ARBA" id="ARBA00022549"/>
    </source>
</evidence>
<dbReference type="EMBL" id="CP003653">
    <property type="protein sequence ID" value="AFZ33872.1"/>
    <property type="molecule type" value="Genomic_DNA"/>
</dbReference>
<dbReference type="Gene3D" id="1.25.10.10">
    <property type="entry name" value="Leucine-rich Repeat Variant"/>
    <property type="match status" value="1"/>
</dbReference>
<dbReference type="SUPFAM" id="SSF48371">
    <property type="entry name" value="ARM repeat"/>
    <property type="match status" value="1"/>
</dbReference>
<dbReference type="Proteomes" id="UP000010473">
    <property type="component" value="Chromosome"/>
</dbReference>
<protein>
    <submittedName>
        <fullName evidence="3">HEAT domain containing protein</fullName>
    </submittedName>
</protein>
<dbReference type="InterPro" id="IPR011989">
    <property type="entry name" value="ARM-like"/>
</dbReference>
<dbReference type="InterPro" id="IPR016024">
    <property type="entry name" value="ARM-type_fold"/>
</dbReference>
<dbReference type="KEGG" id="scs:Sta7437_0255"/>
<evidence type="ECO:0000313" key="4">
    <source>
        <dbReference type="Proteomes" id="UP000010473"/>
    </source>
</evidence>
<dbReference type="AlphaFoldDB" id="K9XQC8"/>
<proteinExistence type="predicted"/>
<evidence type="ECO:0000256" key="2">
    <source>
        <dbReference type="ARBA" id="ARBA00022738"/>
    </source>
</evidence>
<keyword evidence="2" id="KW-0605">Phycobilisome</keyword>